<protein>
    <submittedName>
        <fullName evidence="2">DUF4325 domain-containing protein</fullName>
    </submittedName>
</protein>
<dbReference type="AlphaFoldDB" id="A0A2H0BIK0"/>
<accession>A0A2H0BIK0</accession>
<comment type="caution">
    <text evidence="2">The sequence shown here is derived from an EMBL/GenBank/DDBJ whole genome shotgun (WGS) entry which is preliminary data.</text>
</comment>
<proteinExistence type="predicted"/>
<dbReference type="Pfam" id="PF14213">
    <property type="entry name" value="DUF4325"/>
    <property type="match status" value="1"/>
</dbReference>
<dbReference type="Proteomes" id="UP000229847">
    <property type="component" value="Unassembled WGS sequence"/>
</dbReference>
<gene>
    <name evidence="2" type="ORF">COX03_02790</name>
</gene>
<sequence length="102" mass="11676">MFGRYRILKEMIIKLNKFGTILVSRPAGKEAYLAFQPSLRGCRDEELVEVDFDGVEVLTPSWADEFITPLFDVFKNRIRLKNSDNPSVVESLKILNLASPKE</sequence>
<evidence type="ECO:0000313" key="2">
    <source>
        <dbReference type="EMBL" id="PIP57495.1"/>
    </source>
</evidence>
<reference evidence="2 3" key="1">
    <citation type="submission" date="2017-09" db="EMBL/GenBank/DDBJ databases">
        <title>Depth-based differentiation of microbial function through sediment-hosted aquifers and enrichment of novel symbionts in the deep terrestrial subsurface.</title>
        <authorList>
            <person name="Probst A.J."/>
            <person name="Ladd B."/>
            <person name="Jarett J.K."/>
            <person name="Geller-Mcgrath D.E."/>
            <person name="Sieber C.M."/>
            <person name="Emerson J.B."/>
            <person name="Anantharaman K."/>
            <person name="Thomas B.C."/>
            <person name="Malmstrom R."/>
            <person name="Stieglmeier M."/>
            <person name="Klingl A."/>
            <person name="Woyke T."/>
            <person name="Ryan C.M."/>
            <person name="Banfield J.F."/>
        </authorList>
    </citation>
    <scope>NUCLEOTIDE SEQUENCE [LARGE SCALE GENOMIC DNA]</scope>
    <source>
        <strain evidence="2">CG22_combo_CG10-13_8_21_14_all_39_10</strain>
    </source>
</reference>
<evidence type="ECO:0000259" key="1">
    <source>
        <dbReference type="Pfam" id="PF14213"/>
    </source>
</evidence>
<dbReference type="EMBL" id="PCSW01000085">
    <property type="protein sequence ID" value="PIP57495.1"/>
    <property type="molecule type" value="Genomic_DNA"/>
</dbReference>
<dbReference type="InterPro" id="IPR025474">
    <property type="entry name" value="DUF4325"/>
</dbReference>
<feature type="domain" description="DUF4325" evidence="1">
    <location>
        <begin position="45"/>
        <end position="87"/>
    </location>
</feature>
<organism evidence="2 3">
    <name type="scientific">Candidatus Woesebacteria bacterium CG22_combo_CG10-13_8_21_14_all_39_10</name>
    <dbReference type="NCBI Taxonomy" id="1975059"/>
    <lineage>
        <taxon>Bacteria</taxon>
        <taxon>Candidatus Woeseibacteriota</taxon>
    </lineage>
</organism>
<evidence type="ECO:0000313" key="3">
    <source>
        <dbReference type="Proteomes" id="UP000229847"/>
    </source>
</evidence>
<name>A0A2H0BIK0_9BACT</name>